<feature type="region of interest" description="Disordered" evidence="1">
    <location>
        <begin position="767"/>
        <end position="852"/>
    </location>
</feature>
<dbReference type="Proteomes" id="UP000606115">
    <property type="component" value="Unassembled WGS sequence"/>
</dbReference>
<protein>
    <recommendedName>
        <fullName evidence="3">Phytase-like domain-containing protein</fullName>
    </recommendedName>
</protein>
<dbReference type="EMBL" id="BMKX01000006">
    <property type="protein sequence ID" value="GGJ66030.1"/>
    <property type="molecule type" value="Genomic_DNA"/>
</dbReference>
<organism evidence="4 5">
    <name type="scientific">Glutamicibacter ardleyensis</name>
    <dbReference type="NCBI Taxonomy" id="225894"/>
    <lineage>
        <taxon>Bacteria</taxon>
        <taxon>Bacillati</taxon>
        <taxon>Actinomycetota</taxon>
        <taxon>Actinomycetes</taxon>
        <taxon>Micrococcales</taxon>
        <taxon>Micrococcaceae</taxon>
        <taxon>Glutamicibacter</taxon>
    </lineage>
</organism>
<feature type="compositionally biased region" description="Low complexity" evidence="1">
    <location>
        <begin position="768"/>
        <end position="800"/>
    </location>
</feature>
<dbReference type="SUPFAM" id="SSF50969">
    <property type="entry name" value="YVTN repeat-like/Quinoprotein amine dehydrogenase"/>
    <property type="match status" value="1"/>
</dbReference>
<dbReference type="InterPro" id="IPR052956">
    <property type="entry name" value="Mesenchyme-surface_protein"/>
</dbReference>
<keyword evidence="5" id="KW-1185">Reference proteome</keyword>
<keyword evidence="2" id="KW-0812">Transmembrane</keyword>
<reference evidence="5" key="1">
    <citation type="journal article" date="2019" name="Int. J. Syst. Evol. Microbiol.">
        <title>The Global Catalogue of Microorganisms (GCM) 10K type strain sequencing project: providing services to taxonomists for standard genome sequencing and annotation.</title>
        <authorList>
            <consortium name="The Broad Institute Genomics Platform"/>
            <consortium name="The Broad Institute Genome Sequencing Center for Infectious Disease"/>
            <person name="Wu L."/>
            <person name="Ma J."/>
        </authorList>
    </citation>
    <scope>NUCLEOTIDE SEQUENCE [LARGE SCALE GENOMIC DNA]</scope>
    <source>
        <strain evidence="5">CGMCC 1.3685</strain>
    </source>
</reference>
<dbReference type="Pfam" id="PF13449">
    <property type="entry name" value="Phytase-like"/>
    <property type="match status" value="1"/>
</dbReference>
<comment type="caution">
    <text evidence="4">The sequence shown here is derived from an EMBL/GenBank/DDBJ whole genome shotgun (WGS) entry which is preliminary data.</text>
</comment>
<proteinExistence type="predicted"/>
<dbReference type="SUPFAM" id="SSF75011">
    <property type="entry name" value="3-carboxy-cis,cis-mucoante lactonizing enzyme"/>
    <property type="match status" value="1"/>
</dbReference>
<name>A0ABQ2DQS0_9MICC</name>
<accession>A0ABQ2DQS0</accession>
<keyword evidence="2" id="KW-1133">Transmembrane helix</keyword>
<sequence length="886" mass="93472">MQANTKHYGGTTHVNRAARKSVGVLAAAIVVGAAGIAPLTLADTATAESGNYFERISTYPVYQNHPEGVAAETASEISTVSEDGKTLIYSDALSRQVGFLDISDPSNPQGLGTLALHQLGSPEDEPTSVAAYGDFVFVVVNTSESYANPSGRVDVVRIADRSLVRSIELVGQPDSIAISKDGAYAAIAIENERDEDAGDGGLPQAPAGSVQILDLVGAEPDGWNIREVALTSGTPEKPDALPILTEAGIDTPQDPEPEYVTINANNQLAVTLQENNGVVLIDLPSGKITKAFSAGSVDLKDIDIEEDGKLDPTGSLQDVPREPDAIGWIQDRYLATANEGDWKGGSRGFTIFDSHTGKVAWDAGNSFEHLALSQGLFPEKRAGKKGTEPEGLAVETFNGVDYLFVASERGNFVAVYELSDPTSPKYLQSLPTTNGPEGILPIPGRDLLAIASETDEADKGVRSAMTLFKFGATGAQFPTIESDIENLVPFGALSGLSANPAQPHKLFAVSDSAYEPRIYSIDTQKSPALIESSIPVTQDGAPASLDLEGIAARADGGFWAAHEGKEGTENALIRIDEAGAVIDEVSLPEDAVAQLEGQGLEGVSVQGSGEQEEVIFALQREVPGEDFVRIGKYTPASAEFVWYGYQLEPAGEDDSWNGLSEITGLPDGKFAVIERDKRIGEDAQLKAIYQFELPEVASDEVTILDKSLAKDVLPVLEATHGRTQEKLEGLTISGAGDVFVVTDNDAVDDASGETVFANLGSVNEVFGTSEQPTESESPSESPRQSESPQQSETPEGSEQPTPSPVPSSSLEATQSPEVVDSESESPPAGSSQPEPSSTPTDEPAKPESERLADTGVNSLWLIPVGLVMAGLGVAAAMKTSRARRQR</sequence>
<feature type="domain" description="Phytase-like" evidence="3">
    <location>
        <begin position="489"/>
        <end position="745"/>
    </location>
</feature>
<feature type="compositionally biased region" description="Polar residues" evidence="1">
    <location>
        <begin position="828"/>
        <end position="840"/>
    </location>
</feature>
<evidence type="ECO:0000256" key="2">
    <source>
        <dbReference type="SAM" id="Phobius"/>
    </source>
</evidence>
<keyword evidence="2" id="KW-0472">Membrane</keyword>
<dbReference type="PANTHER" id="PTHR46928">
    <property type="entry name" value="MESENCHYME-SPECIFIC CELL SURFACE GLYCOPROTEIN"/>
    <property type="match status" value="1"/>
</dbReference>
<evidence type="ECO:0000259" key="3">
    <source>
        <dbReference type="Pfam" id="PF13449"/>
    </source>
</evidence>
<evidence type="ECO:0000256" key="1">
    <source>
        <dbReference type="SAM" id="MobiDB-lite"/>
    </source>
</evidence>
<evidence type="ECO:0000313" key="5">
    <source>
        <dbReference type="Proteomes" id="UP000606115"/>
    </source>
</evidence>
<feature type="compositionally biased region" description="Basic and acidic residues" evidence="1">
    <location>
        <begin position="842"/>
        <end position="852"/>
    </location>
</feature>
<feature type="transmembrane region" description="Helical" evidence="2">
    <location>
        <begin position="858"/>
        <end position="877"/>
    </location>
</feature>
<dbReference type="Gene3D" id="2.130.10.10">
    <property type="entry name" value="YVTN repeat-like/Quinoprotein amine dehydrogenase"/>
    <property type="match status" value="2"/>
</dbReference>
<gene>
    <name evidence="4" type="ORF">GCM10007173_26140</name>
</gene>
<evidence type="ECO:0000313" key="4">
    <source>
        <dbReference type="EMBL" id="GGJ66030.1"/>
    </source>
</evidence>
<dbReference type="InterPro" id="IPR011044">
    <property type="entry name" value="Quino_amine_DH_bsu"/>
</dbReference>
<dbReference type="InterPro" id="IPR015943">
    <property type="entry name" value="WD40/YVTN_repeat-like_dom_sf"/>
</dbReference>
<dbReference type="PANTHER" id="PTHR46928:SF1">
    <property type="entry name" value="MESENCHYME-SPECIFIC CELL SURFACE GLYCOPROTEIN"/>
    <property type="match status" value="1"/>
</dbReference>
<feature type="transmembrane region" description="Helical" evidence="2">
    <location>
        <begin position="21"/>
        <end position="41"/>
    </location>
</feature>
<dbReference type="InterPro" id="IPR027372">
    <property type="entry name" value="Phytase-like_dom"/>
</dbReference>